<comment type="caution">
    <text evidence="1">The sequence shown here is derived from an EMBL/GenBank/DDBJ whole genome shotgun (WGS) entry which is preliminary data.</text>
</comment>
<protein>
    <submittedName>
        <fullName evidence="1">Uncharacterized protein</fullName>
    </submittedName>
</protein>
<reference evidence="2" key="1">
    <citation type="journal article" date="2023" name="Front. Plant Sci.">
        <title>Chromosomal-level genome assembly of Melastoma candidum provides insights into trichome evolution.</title>
        <authorList>
            <person name="Zhong Y."/>
            <person name="Wu W."/>
            <person name="Sun C."/>
            <person name="Zou P."/>
            <person name="Liu Y."/>
            <person name="Dai S."/>
            <person name="Zhou R."/>
        </authorList>
    </citation>
    <scope>NUCLEOTIDE SEQUENCE [LARGE SCALE GENOMIC DNA]</scope>
</reference>
<keyword evidence="2" id="KW-1185">Reference proteome</keyword>
<dbReference type="Proteomes" id="UP001057402">
    <property type="component" value="Chromosome 11"/>
</dbReference>
<evidence type="ECO:0000313" key="1">
    <source>
        <dbReference type="EMBL" id="KAI4312569.1"/>
    </source>
</evidence>
<gene>
    <name evidence="1" type="ORF">MLD38_037374</name>
</gene>
<dbReference type="EMBL" id="CM042890">
    <property type="protein sequence ID" value="KAI4312569.1"/>
    <property type="molecule type" value="Genomic_DNA"/>
</dbReference>
<name>A0ACB9LN36_9MYRT</name>
<organism evidence="1 2">
    <name type="scientific">Melastoma candidum</name>
    <dbReference type="NCBI Taxonomy" id="119954"/>
    <lineage>
        <taxon>Eukaryota</taxon>
        <taxon>Viridiplantae</taxon>
        <taxon>Streptophyta</taxon>
        <taxon>Embryophyta</taxon>
        <taxon>Tracheophyta</taxon>
        <taxon>Spermatophyta</taxon>
        <taxon>Magnoliopsida</taxon>
        <taxon>eudicotyledons</taxon>
        <taxon>Gunneridae</taxon>
        <taxon>Pentapetalae</taxon>
        <taxon>rosids</taxon>
        <taxon>malvids</taxon>
        <taxon>Myrtales</taxon>
        <taxon>Melastomataceae</taxon>
        <taxon>Melastomatoideae</taxon>
        <taxon>Melastomateae</taxon>
        <taxon>Melastoma</taxon>
    </lineage>
</organism>
<evidence type="ECO:0000313" key="2">
    <source>
        <dbReference type="Proteomes" id="UP001057402"/>
    </source>
</evidence>
<proteinExistence type="predicted"/>
<sequence length="313" mass="35320">MAVAMACESWFTFIWILTFSNKGNPIAYRTYPHLLSLREEREFPPIDMFVTTAVPALKPPFITANMVLSLLALDYPADKLACFVSDDCCSSLTYSSLRAASEFAKSWVPFSKKYRVQTRAPFRYFTDHDRCCDLDGIPRLVYISREKSPKYHHNYKAGAMNVLNRVSGLLTNESYMLNVDFHMFANNPQIALHDLCLFLGTESEVDCAFVQSPQKFVGIMGLNNHHDANNDLKRSQASYHKLGEDMNISINSYASLQTSNDGGSVAMSVDNSSIASNESYTQILNHQGLRRQLTIIALLLTVSIDMGCRRRLH</sequence>
<accession>A0ACB9LN36</accession>